<feature type="transmembrane region" description="Helical" evidence="6">
    <location>
        <begin position="31"/>
        <end position="52"/>
    </location>
</feature>
<keyword evidence="9" id="KW-1185">Reference proteome</keyword>
<evidence type="ECO:0000256" key="4">
    <source>
        <dbReference type="ARBA" id="ARBA00023136"/>
    </source>
</evidence>
<comment type="subcellular location">
    <subcellularLocation>
        <location evidence="1">Membrane</location>
        <topology evidence="1">Multi-pass membrane protein</topology>
    </subcellularLocation>
</comment>
<dbReference type="InterPro" id="IPR050186">
    <property type="entry name" value="TPT_transporter"/>
</dbReference>
<feature type="transmembrane region" description="Helical" evidence="6">
    <location>
        <begin position="108"/>
        <end position="126"/>
    </location>
</feature>
<protein>
    <recommendedName>
        <fullName evidence="7">Sugar phosphate transporter domain-containing protein</fullName>
    </recommendedName>
</protein>
<dbReference type="AlphaFoldDB" id="A0AAF0JDY0"/>
<evidence type="ECO:0000256" key="6">
    <source>
        <dbReference type="SAM" id="Phobius"/>
    </source>
</evidence>
<feature type="transmembrane region" description="Helical" evidence="6">
    <location>
        <begin position="133"/>
        <end position="151"/>
    </location>
</feature>
<dbReference type="Pfam" id="PF03151">
    <property type="entry name" value="TPT"/>
    <property type="match status" value="1"/>
</dbReference>
<dbReference type="SUPFAM" id="SSF103481">
    <property type="entry name" value="Multidrug resistance efflux transporter EmrE"/>
    <property type="match status" value="2"/>
</dbReference>
<dbReference type="PANTHER" id="PTHR11132">
    <property type="entry name" value="SOLUTE CARRIER FAMILY 35"/>
    <property type="match status" value="1"/>
</dbReference>
<proteinExistence type="predicted"/>
<feature type="compositionally biased region" description="Polar residues" evidence="5">
    <location>
        <begin position="325"/>
        <end position="344"/>
    </location>
</feature>
<dbReference type="InterPro" id="IPR037185">
    <property type="entry name" value="EmrE-like"/>
</dbReference>
<feature type="domain" description="Sugar phosphate transporter" evidence="7">
    <location>
        <begin position="31"/>
        <end position="308"/>
    </location>
</feature>
<dbReference type="Proteomes" id="UP001214628">
    <property type="component" value="Chromosome 2"/>
</dbReference>
<dbReference type="GO" id="GO:0016020">
    <property type="term" value="C:membrane"/>
    <property type="evidence" value="ECO:0007669"/>
    <property type="project" value="UniProtKB-SubCell"/>
</dbReference>
<keyword evidence="2 6" id="KW-0812">Transmembrane</keyword>
<dbReference type="Gene3D" id="1.10.3730.20">
    <property type="match status" value="1"/>
</dbReference>
<evidence type="ECO:0000256" key="5">
    <source>
        <dbReference type="SAM" id="MobiDB-lite"/>
    </source>
</evidence>
<evidence type="ECO:0000256" key="1">
    <source>
        <dbReference type="ARBA" id="ARBA00004141"/>
    </source>
</evidence>
<reference evidence="8" key="1">
    <citation type="submission" date="2023-02" db="EMBL/GenBank/DDBJ databases">
        <title>Mating type loci evolution in Malassezia.</title>
        <authorList>
            <person name="Coelho M.A."/>
        </authorList>
    </citation>
    <scope>NUCLEOTIDE SEQUENCE</scope>
    <source>
        <strain evidence="8">CBS 14136</strain>
    </source>
</reference>
<feature type="transmembrane region" description="Helical" evidence="6">
    <location>
        <begin position="198"/>
        <end position="220"/>
    </location>
</feature>
<evidence type="ECO:0000259" key="7">
    <source>
        <dbReference type="Pfam" id="PF03151"/>
    </source>
</evidence>
<keyword evidence="4 6" id="KW-0472">Membrane</keyword>
<evidence type="ECO:0000256" key="2">
    <source>
        <dbReference type="ARBA" id="ARBA00022692"/>
    </source>
</evidence>
<evidence type="ECO:0000256" key="3">
    <source>
        <dbReference type="ARBA" id="ARBA00022989"/>
    </source>
</evidence>
<sequence>MWYLSSALASNTSKGLLSKTKNPAGDRNPALFPYPMTLTWIQFLFVNAYCFIGTRKEWLGSYTLSKRLVTLTRQQIKEIGQISVFNVLGHAMSSVAISRVPVSMVHTIKALSPLFTVLSYAYLFHVSYSLRTYMSLMPLMLGVILACSTLSKSTDDVVGFLAALGSTLIFVAQNIYSKNLLKPATGISTAAPEKMDKINIMFYSSASSVLLMLPMCLYYDAPQMIAKSAPSLQWHAIYLLFINGLVHFSQNLLAFQVLAHVSPVTYSIANLFKRVFVILLAIAWFGQHVTYLQWFGIVLTFVGLYMYNQSKNDAQVSQELSVTSQTESLPMHQSTPLPSVSKSATHMPRARPRPANLSHAVSTPLFSLPPQ</sequence>
<feature type="region of interest" description="Disordered" evidence="5">
    <location>
        <begin position="325"/>
        <end position="371"/>
    </location>
</feature>
<dbReference type="InterPro" id="IPR004853">
    <property type="entry name" value="Sugar_P_trans_dom"/>
</dbReference>
<dbReference type="EMBL" id="CP118376">
    <property type="protein sequence ID" value="WFD43467.1"/>
    <property type="molecule type" value="Genomic_DNA"/>
</dbReference>
<keyword evidence="3 6" id="KW-1133">Transmembrane helix</keyword>
<name>A0AAF0JDY0_9BASI</name>
<evidence type="ECO:0000313" key="8">
    <source>
        <dbReference type="EMBL" id="WFD43467.1"/>
    </source>
</evidence>
<feature type="transmembrane region" description="Helical" evidence="6">
    <location>
        <begin position="157"/>
        <end position="177"/>
    </location>
</feature>
<gene>
    <name evidence="8" type="ORF">MPSI1_002129</name>
</gene>
<accession>A0AAF0JDY0</accession>
<evidence type="ECO:0000313" key="9">
    <source>
        <dbReference type="Proteomes" id="UP001214628"/>
    </source>
</evidence>
<organism evidence="8 9">
    <name type="scientific">Malassezia psittaci</name>
    <dbReference type="NCBI Taxonomy" id="1821823"/>
    <lineage>
        <taxon>Eukaryota</taxon>
        <taxon>Fungi</taxon>
        <taxon>Dikarya</taxon>
        <taxon>Basidiomycota</taxon>
        <taxon>Ustilaginomycotina</taxon>
        <taxon>Malasseziomycetes</taxon>
        <taxon>Malasseziales</taxon>
        <taxon>Malasseziaceae</taxon>
        <taxon>Malassezia</taxon>
    </lineage>
</organism>